<dbReference type="Pfam" id="PF15054">
    <property type="entry name" value="DUF4535"/>
    <property type="match status" value="1"/>
</dbReference>
<evidence type="ECO:0000313" key="1">
    <source>
        <dbReference type="EMBL" id="KAF0752146.1"/>
    </source>
</evidence>
<name>A0A6G0YAK1_APHCR</name>
<dbReference type="Proteomes" id="UP000478052">
    <property type="component" value="Unassembled WGS sequence"/>
</dbReference>
<sequence>MGMLSSLYQQWKIEIKHFSSILHLEYYIEIVSFSLGVYAGLYAAQNYEVAKVDEPGVIIDKMKKYIDEIMKPKP</sequence>
<dbReference type="AlphaFoldDB" id="A0A6G0YAK1"/>
<accession>A0A6G0YAK1</accession>
<proteinExistence type="predicted"/>
<dbReference type="OrthoDB" id="6347891at2759"/>
<dbReference type="InterPro" id="IPR027854">
    <property type="entry name" value="STMP1"/>
</dbReference>
<evidence type="ECO:0000313" key="2">
    <source>
        <dbReference type="Proteomes" id="UP000478052"/>
    </source>
</evidence>
<protein>
    <submittedName>
        <fullName evidence="1">Uncharacterized protein</fullName>
    </submittedName>
</protein>
<gene>
    <name evidence="1" type="ORF">FWK35_00016259</name>
</gene>
<dbReference type="EMBL" id="VUJU01005147">
    <property type="protein sequence ID" value="KAF0752146.1"/>
    <property type="molecule type" value="Genomic_DNA"/>
</dbReference>
<reference evidence="1 2" key="1">
    <citation type="submission" date="2019-08" db="EMBL/GenBank/DDBJ databases">
        <title>Whole genome of Aphis craccivora.</title>
        <authorList>
            <person name="Voronova N.V."/>
            <person name="Shulinski R.S."/>
            <person name="Bandarenka Y.V."/>
            <person name="Zhorov D.G."/>
            <person name="Warner D."/>
        </authorList>
    </citation>
    <scope>NUCLEOTIDE SEQUENCE [LARGE SCALE GENOMIC DNA]</scope>
    <source>
        <strain evidence="1">180601</strain>
        <tissue evidence="1">Whole Body</tissue>
    </source>
</reference>
<comment type="caution">
    <text evidence="1">The sequence shown here is derived from an EMBL/GenBank/DDBJ whole genome shotgun (WGS) entry which is preliminary data.</text>
</comment>
<organism evidence="1 2">
    <name type="scientific">Aphis craccivora</name>
    <name type="common">Cowpea aphid</name>
    <dbReference type="NCBI Taxonomy" id="307492"/>
    <lineage>
        <taxon>Eukaryota</taxon>
        <taxon>Metazoa</taxon>
        <taxon>Ecdysozoa</taxon>
        <taxon>Arthropoda</taxon>
        <taxon>Hexapoda</taxon>
        <taxon>Insecta</taxon>
        <taxon>Pterygota</taxon>
        <taxon>Neoptera</taxon>
        <taxon>Paraneoptera</taxon>
        <taxon>Hemiptera</taxon>
        <taxon>Sternorrhyncha</taxon>
        <taxon>Aphidomorpha</taxon>
        <taxon>Aphidoidea</taxon>
        <taxon>Aphididae</taxon>
        <taxon>Aphidini</taxon>
        <taxon>Aphis</taxon>
        <taxon>Aphis</taxon>
    </lineage>
</organism>
<keyword evidence="2" id="KW-1185">Reference proteome</keyword>